<feature type="compositionally biased region" description="Basic and acidic residues" evidence="4">
    <location>
        <begin position="3321"/>
        <end position="3341"/>
    </location>
</feature>
<dbReference type="InterPro" id="IPR001394">
    <property type="entry name" value="Peptidase_C19_UCH"/>
</dbReference>
<feature type="region of interest" description="Disordered" evidence="4">
    <location>
        <begin position="2976"/>
        <end position="3010"/>
    </location>
</feature>
<feature type="region of interest" description="Disordered" evidence="4">
    <location>
        <begin position="2684"/>
        <end position="2769"/>
    </location>
</feature>
<feature type="compositionally biased region" description="Polar residues" evidence="4">
    <location>
        <begin position="1243"/>
        <end position="1254"/>
    </location>
</feature>
<evidence type="ECO:0000256" key="3">
    <source>
        <dbReference type="ARBA" id="ARBA00022801"/>
    </source>
</evidence>
<dbReference type="PROSITE" id="PS00973">
    <property type="entry name" value="USP_2"/>
    <property type="match status" value="1"/>
</dbReference>
<keyword evidence="2" id="KW-0833">Ubl conjugation pathway</keyword>
<dbReference type="Proteomes" id="UP001642464">
    <property type="component" value="Unassembled WGS sequence"/>
</dbReference>
<feature type="compositionally biased region" description="Low complexity" evidence="4">
    <location>
        <begin position="2736"/>
        <end position="2750"/>
    </location>
</feature>
<dbReference type="SUPFAM" id="SSF54001">
    <property type="entry name" value="Cysteine proteinases"/>
    <property type="match status" value="1"/>
</dbReference>
<organism evidence="6 7">
    <name type="scientific">Durusdinium trenchii</name>
    <dbReference type="NCBI Taxonomy" id="1381693"/>
    <lineage>
        <taxon>Eukaryota</taxon>
        <taxon>Sar</taxon>
        <taxon>Alveolata</taxon>
        <taxon>Dinophyceae</taxon>
        <taxon>Suessiales</taxon>
        <taxon>Symbiodiniaceae</taxon>
        <taxon>Durusdinium</taxon>
    </lineage>
</organism>
<evidence type="ECO:0000313" key="6">
    <source>
        <dbReference type="EMBL" id="CAK9112675.1"/>
    </source>
</evidence>
<dbReference type="Pfam" id="PF00443">
    <property type="entry name" value="UCH"/>
    <property type="match status" value="1"/>
</dbReference>
<dbReference type="PROSITE" id="PS00972">
    <property type="entry name" value="USP_1"/>
    <property type="match status" value="1"/>
</dbReference>
<protein>
    <submittedName>
        <fullName evidence="6">Ubiquitin carboxyl-terminal hydrolase puf (Protein puffyeye)</fullName>
    </submittedName>
</protein>
<dbReference type="PANTHER" id="PTHR24006">
    <property type="entry name" value="UBIQUITIN CARBOXYL-TERMINAL HYDROLASE"/>
    <property type="match status" value="1"/>
</dbReference>
<gene>
    <name evidence="6" type="ORF">SCF082_LOCUS52238</name>
</gene>
<dbReference type="InterPro" id="IPR050164">
    <property type="entry name" value="Peptidase_C19"/>
</dbReference>
<feature type="region of interest" description="Disordered" evidence="4">
    <location>
        <begin position="3321"/>
        <end position="3349"/>
    </location>
</feature>
<sequence length="3493" mass="384905">MRQGTLGLGARNGAGEGAAATAADAAVAALEDTTADEEEEEEEDEEQKLAEQDAPRPLNRSNGKGRGENAEPNSEQPQNGSTGEKRKVKRTPPEGNGHTGQLSQVDEEVEEEEEEEDVVLGDVRKLTAAADVVLGSISSTGNAEANDMGAAWVDAVETLVNCVRGLVARDDTLQFVQAELKADGTGGTTRVAAFVETSVVNVAVKLFFRTNIAVEHADLVNSFFAAVLQLGLKLMRSRLERLNHTLLMLLDGAVQQPRASAELSSSLAVGSRRTGSVIVDEGSAKTGAAKPRSPDCAVIDVATAVHAIPGIKAFYRGHGQPRKVVLEGVTRWYWPHETEAVRLEMEKQIGRVFELRPILAKPPSGAASPPPPAGASQVLRVQVLAFSLRTNMFLVKNFTEPNEVHTTWIDVNDFTRTEIKPAEALRLQGLSGEVGLHVRLRPAADKEICGKLLAFDRDDAAAVSAVVQVKHAEGGEERVLVPNIQCCDVDVLPPPVVVAVVEDRARQADAPERFVSFPPAARRPEVSHFLIDNINAFGSAGGFDAMADRIARSDDLLPLGSVMAFIRAMLCVQLLMEDNDQRKRVWKRAANAMFESVCWRLDNFTDSELRSVQQEPKILWHLAHVGARLAPYQKGSSAAGVLKYTFQTIAERMILRVMAAFLRLVSIESRLFGLNSILDAVRVHSVQQGYAVSGNTTQRPTVFGFSQVGREWLCDWLNDCVVKQLYENRNLHFEILRRSTAVVLFLGRELAIKGEHFQIIWKASVGRDYASMRIMHNLIISLMPKLTQQQRTQFFAQSVAKLPFAEYDQQGEILRFVSQLTTVCLEADAAQGRARQPKIPRNSSAKSLPLDAPGSGVDLAVDTSDEADGPGLEKSPSVESVPSASTGSGSSPKYDTAFPWEDDEWYGLPLLWAFIQDDVHGDGGPLASAGSTTAAGNSAPGTSSAVGSPKRAASGKVVARSLEQRREAIHLLVNLLSKDSVCGGQRDSVVEACISNIHDGLAVPQSLELLKRIISEAPRTRGSWFSLTDNRRSAREIMIERLDKQHKLVRLLCDDLGRYQTKIKPFRDAVCKSEEHLEKIARARAVQTMTQLGVEQLHEKSATHRCSLAQIAEAERMRKHAANARVDHAVDSHHLPGSCYAHVDQLEARFDFLLFVLTNSYLCIKRQLARELWASLVVNAHSSRSRDLALSWFGRGHASGLNRLSQLDQDGLGNGSGATGSSSASKAEGFGSSGGTSTGNDPLRSSSSPKSQRATLGGGDKNGNGSTTPGAGDVLKDGGEISPETLVSKNSVLSDDVPNILFKEEMQELDVVSLSPTALRVFQSFFLSISYRNKSIRRSGDHQGPFVVGGRRVRRDQEARALARAVVGSDHATHLFEYVERSAVHLEGINFLWRVAVEAERNDVGFAAIAQLVHLHVRLSVRLKSKRENRLHYDFVHRCVDKILEAHQDSRTGNPPASDGQGVINAAVHTERMLRQARRASTALKLFLSHFRVHKPAKLVNLVVIPPAIGFPGSLTRRDWISLSTGTSFHLQVDPDTTTLRQLREQIASHIKVEASSIEFRLVNNPCRVDDRPTTDGDLDGWFRSSDYKTFSRNSPAPRRRGSNCGSSGVTELLGPKAPFTEADLGSVLADLGIQDWDSFKVCDVKVEKPIAAQGRNGKKETSETNSRNVLQREQQMRMVAQPFISKSLEIAYADPSKPALSRVEQIQRKMAGQKDCFAIHPTRLQFDAVLLHKICSDLLDVVDSWMPDTSQPGTSHVSQDEIASRQVWECLQVLPVDGMIVKEIDSLDCGWNVLLPVDSMHRMMYALRIINRNLQGASDQDQDIVSLFWSQPVHQVASADATLGAGWSQVDPLKFISRFLDKGGMRHLQNVLAEHKKLVGGRREDCLCMVVKIISELLFRETSFRERIVQFLESNPVELVSSPTSAGSQSRTASTSSSTTLVGKAKTHVRRISKEALGLDRSTSSSQGSDDRSSGEGPSEESGFRRFSNLLKVRGRRGKRGSDLGSEGKQSLFDGRASLLEQLDFSSMIANLMEAMLVSTEVPLPVVQMRLLVQQSMYLIMSCICLGGADAFAAFTSFHGIRTWTERLMIFCDDADTRFLSCQMILALFARVNNTCDVHGVVYEQRKTFALDYLLTVLPIMDSLQIPIRVDVKDSAMRRRIHRNLSQVCKEFYLLLCGLIDMIDEVPSSADGLRKLARQLQPRPSARTVDEIMEEDEEDAGTQEEQQGQAGNTCQEPSGASKKFSRVKLFVSIFDRAMDALILHDSLESFHSDREDNMMIGLLRLLRSLIKKEPTLRRRASQTGLVHVLYQEFLFTSNTSFEGDRQDLEVIRNKIARHAGTGASPDTDAATKKSFATNPKGLMRRSMSGHSLIIHDRSARCKTEESRDMALALLVELCEDSPFNMSLLSGILSEEGLAGSGRRAFEERFAKEWNYNPIALTKHPAQFTGLKNQGATCYMNSLLQQLYHIPTFAEAILGIGSASAPDSLLHHLQITFGSLRVSTKHFYDTMPLCKVLRNADGSAISLTEQKDANEFATHVFELLEGESEEARKAVDQHFGGTLVNQVISKDAENPYVSEKLEPFHILPLDIKGSETLTDALDAMVQSELLTGDNQYRLDSGECVDAIKRTCIKEAPPHLIVNLKRFQFDLQTLTKSKVNDRFEFPLVLDLEPYTYDYLMRQVNDETSGDETSPNNGVGAVGGQSVPSSGGSSNFPGLMSPGSFESLMRSPEQVGASTTGSRSTTTATSLSNPGTPVPGLPVASAAGEDNEATKAATKRFEYELVGIIAHTGTMDSGHYFSLVRERRPRFPKVGGQWLEFNDKLVWPYPIDRIPGDCFGGFDQVVRADGTVANFVKQRSAYILVYDRKWRPEIPEADEDLHYSPSIWNDLGDFETLDQTTAELEEGLCREEDDDLDDLDDLEDLQVDEDLEGSKDMKDRVSSGSVEKQGEGNTFEEDASSDVALSLLSGSHRSLSLTKTVEDDIDPGSQRSSRSSPTIETNSDENAAAPSNGNWDQFALDLGIDQQGANLLRHFMFKRKRRFDGVGFRQQQQQLVVRPTGSENMVKRAAMLRLPSHVVDSLLNDNLTFIRRNYAFEPATYKFLWNVMRIGAESGRPSTAFIVLKTSIVFLTQVASHAWAPFVQGILVPWRNQIISLVHQSPDGARWCLEQYGTRTSVLQMFYVCPKLGMRHVLVEILLQCHRVLLDTGDAADAALVEKFVSLMVRELVPVLDTAAKGKAFFHYLLGAAKMSPRLTRLLYGRGLLAWLVGHFVAGTNTEQGMRNTAVLATLSETLLILVRHAMAEQHAVANSTESVELAVEKGGEGLDGEKRDTESQAEKDQGEDAPPQDPLEAFVGNGIFWTRAVMFAPKTAFDMIDVMSFRSSRFGMILASFSCNAALHKTRSAVEPSVVTFLRILERVLTRGDEDVALLKERCDYVVPRLVNHIVEIQARPVLRSEVFLYHCSRMLLSCAAKQPAAAEALDAANKNLATNEK</sequence>
<evidence type="ECO:0000256" key="4">
    <source>
        <dbReference type="SAM" id="MobiDB-lite"/>
    </source>
</evidence>
<dbReference type="GO" id="GO:0016787">
    <property type="term" value="F:hydrolase activity"/>
    <property type="evidence" value="ECO:0007669"/>
    <property type="project" value="UniProtKB-KW"/>
</dbReference>
<name>A0ABP0SJV6_9DINO</name>
<dbReference type="PROSITE" id="PS50235">
    <property type="entry name" value="USP_3"/>
    <property type="match status" value="1"/>
</dbReference>
<feature type="region of interest" description="Disordered" evidence="4">
    <location>
        <begin position="925"/>
        <end position="950"/>
    </location>
</feature>
<feature type="compositionally biased region" description="Acidic residues" evidence="4">
    <location>
        <begin position="105"/>
        <end position="118"/>
    </location>
</feature>
<dbReference type="PANTHER" id="PTHR24006:SF827">
    <property type="entry name" value="UBIQUITIN CARBOXYL-TERMINAL HYDROLASE 34"/>
    <property type="match status" value="1"/>
</dbReference>
<feature type="domain" description="USP" evidence="5">
    <location>
        <begin position="2449"/>
        <end position="2867"/>
    </location>
</feature>
<comment type="caution">
    <text evidence="6">The sequence shown here is derived from an EMBL/GenBank/DDBJ whole genome shotgun (WGS) entry which is preliminary data.</text>
</comment>
<feature type="compositionally biased region" description="Gly residues" evidence="4">
    <location>
        <begin position="1"/>
        <end position="16"/>
    </location>
</feature>
<dbReference type="InterPro" id="IPR018200">
    <property type="entry name" value="USP_CS"/>
</dbReference>
<keyword evidence="3 6" id="KW-0378">Hydrolase</keyword>
<feature type="compositionally biased region" description="Polar residues" evidence="4">
    <location>
        <begin position="71"/>
        <end position="82"/>
    </location>
</feature>
<feature type="compositionally biased region" description="Low complexity" evidence="4">
    <location>
        <begin position="1925"/>
        <end position="1941"/>
    </location>
</feature>
<dbReference type="Gene3D" id="3.90.70.10">
    <property type="entry name" value="Cysteine proteinases"/>
    <property type="match status" value="1"/>
</dbReference>
<feature type="compositionally biased region" description="Basic and acidic residues" evidence="4">
    <location>
        <begin position="2930"/>
        <end position="2939"/>
    </location>
</feature>
<dbReference type="InterPro" id="IPR038765">
    <property type="entry name" value="Papain-like_cys_pep_sf"/>
</dbReference>
<dbReference type="InterPro" id="IPR028889">
    <property type="entry name" value="USP"/>
</dbReference>
<feature type="compositionally biased region" description="Low complexity" evidence="4">
    <location>
        <begin position="17"/>
        <end position="32"/>
    </location>
</feature>
<feature type="compositionally biased region" description="Low complexity" evidence="4">
    <location>
        <begin position="925"/>
        <end position="945"/>
    </location>
</feature>
<dbReference type="Pfam" id="PF25010">
    <property type="entry name" value="ARM_UBP24_USP9X-Y"/>
    <property type="match status" value="1"/>
</dbReference>
<feature type="compositionally biased region" description="Low complexity" evidence="4">
    <location>
        <begin position="2702"/>
        <end position="2712"/>
    </location>
</feature>
<feature type="region of interest" description="Disordered" evidence="4">
    <location>
        <begin position="1206"/>
        <end position="1281"/>
    </location>
</feature>
<evidence type="ECO:0000256" key="1">
    <source>
        <dbReference type="ARBA" id="ARBA00022670"/>
    </source>
</evidence>
<dbReference type="EMBL" id="CAXAMM010044014">
    <property type="protein sequence ID" value="CAK9112675.1"/>
    <property type="molecule type" value="Genomic_DNA"/>
</dbReference>
<keyword evidence="1" id="KW-0645">Protease</keyword>
<accession>A0ABP0SJV6</accession>
<reference evidence="6 7" key="1">
    <citation type="submission" date="2024-02" db="EMBL/GenBank/DDBJ databases">
        <authorList>
            <person name="Chen Y."/>
            <person name="Shah S."/>
            <person name="Dougan E. K."/>
            <person name="Thang M."/>
            <person name="Chan C."/>
        </authorList>
    </citation>
    <scope>NUCLEOTIDE SEQUENCE [LARGE SCALE GENOMIC DNA]</scope>
</reference>
<feature type="region of interest" description="Disordered" evidence="4">
    <location>
        <begin position="1591"/>
        <end position="1610"/>
    </location>
</feature>
<feature type="region of interest" description="Disordered" evidence="4">
    <location>
        <begin position="831"/>
        <end position="896"/>
    </location>
</feature>
<dbReference type="InterPro" id="IPR056850">
    <property type="entry name" value="ARM_UBP34_24_USP9X_Y"/>
</dbReference>
<feature type="compositionally biased region" description="Low complexity" evidence="4">
    <location>
        <begin position="1219"/>
        <end position="1230"/>
    </location>
</feature>
<feature type="compositionally biased region" description="Acidic residues" evidence="4">
    <location>
        <begin position="33"/>
        <end position="46"/>
    </location>
</feature>
<evidence type="ECO:0000256" key="2">
    <source>
        <dbReference type="ARBA" id="ARBA00022786"/>
    </source>
</evidence>
<keyword evidence="7" id="KW-1185">Reference proteome</keyword>
<evidence type="ECO:0000259" key="5">
    <source>
        <dbReference type="PROSITE" id="PS50235"/>
    </source>
</evidence>
<feature type="compositionally biased region" description="Low complexity" evidence="4">
    <location>
        <begin position="880"/>
        <end position="892"/>
    </location>
</feature>
<feature type="region of interest" description="Disordered" evidence="4">
    <location>
        <begin position="1"/>
        <end position="118"/>
    </location>
</feature>
<feature type="region of interest" description="Disordered" evidence="4">
    <location>
        <begin position="2215"/>
        <end position="2240"/>
    </location>
</feature>
<feature type="region of interest" description="Disordered" evidence="4">
    <location>
        <begin position="2924"/>
        <end position="2957"/>
    </location>
</feature>
<feature type="compositionally biased region" description="Polar residues" evidence="4">
    <location>
        <begin position="2987"/>
        <end position="3010"/>
    </location>
</feature>
<evidence type="ECO:0000313" key="7">
    <source>
        <dbReference type="Proteomes" id="UP001642464"/>
    </source>
</evidence>
<proteinExistence type="predicted"/>
<feature type="region of interest" description="Disordered" evidence="4">
    <location>
        <begin position="1920"/>
        <end position="1984"/>
    </location>
</feature>